<comment type="caution">
    <text evidence="3">The sequence shown here is derived from an EMBL/GenBank/DDBJ whole genome shotgun (WGS) entry which is preliminary data.</text>
</comment>
<dbReference type="Pfam" id="PF10263">
    <property type="entry name" value="SprT-like"/>
    <property type="match status" value="1"/>
</dbReference>
<proteinExistence type="predicted"/>
<dbReference type="STRING" id="2282107.A0A286UQE0"/>
<sequence>MTQRVYEICGTSSDADGFSEIVSLQCTENKVTLPKDLVLAPERSQKTRSKPAKLMGQIIDINSSSDEDNPSNPKSPKGYAKRGSENEAESPISLKLRPGKVVRRNYRTIISDSEESTHDAINELGDSSANQFPVDEDSDNAVIVLNDPPKTRRPKKLQFTSTTQASKCSTGQQDDPINPEIEETVSLFKDTQFFSNKTESKDLKTISEIRTFTVSSTSEERERIPIKSRNGTKKRLTQKAIKEIEKQKEELLVEYAKNLFIELNASVFEGRLSENTDLQWNKRLQSTAGRAKWRRDNQGQETSIIELSTKVLDCEERIRNTLSHEMCHLASWVIDKRPKENHGDIWRKWVRRVMDKNPDIKISTKHRYDINYKYEWKCQTESCGKIYGRHSKSIDPRKSVCSVCNGGELKALFETRTRATSISTGKLISTKLRDAPVKVSRSTNVEMDTIIYIKSSSEDENGNHDESISVVYSRSPSPAVSDGSLERRHLETQEGDTSDEDEVDAITREIGSIDFEAKN</sequence>
<protein>
    <recommendedName>
        <fullName evidence="2">SprT-like domain-containing protein</fullName>
    </recommendedName>
</protein>
<feature type="compositionally biased region" description="Polar residues" evidence="1">
    <location>
        <begin position="158"/>
        <end position="175"/>
    </location>
</feature>
<gene>
    <name evidence="3" type="ORF">PNOK_0174900</name>
</gene>
<accession>A0A286UQE0</accession>
<dbReference type="GO" id="GO:0006950">
    <property type="term" value="P:response to stress"/>
    <property type="evidence" value="ECO:0007669"/>
    <property type="project" value="UniProtKB-ARBA"/>
</dbReference>
<feature type="compositionally biased region" description="Low complexity" evidence="1">
    <location>
        <begin position="58"/>
        <end position="76"/>
    </location>
</feature>
<dbReference type="InterPro" id="IPR006640">
    <property type="entry name" value="SprT-like_domain"/>
</dbReference>
<keyword evidence="4" id="KW-1185">Reference proteome</keyword>
<dbReference type="Proteomes" id="UP000217199">
    <property type="component" value="Unassembled WGS sequence"/>
</dbReference>
<feature type="region of interest" description="Disordered" evidence="1">
    <location>
        <begin position="41"/>
        <end position="97"/>
    </location>
</feature>
<dbReference type="SMART" id="SM00731">
    <property type="entry name" value="SprT"/>
    <property type="match status" value="1"/>
</dbReference>
<evidence type="ECO:0000313" key="3">
    <source>
        <dbReference type="EMBL" id="PAV21792.1"/>
    </source>
</evidence>
<dbReference type="PANTHER" id="PTHR23099:SF0">
    <property type="entry name" value="GERM CELL NUCLEAR ACIDIC PROTEIN"/>
    <property type="match status" value="1"/>
</dbReference>
<reference evidence="3 4" key="1">
    <citation type="journal article" date="2017" name="Mol. Ecol.">
        <title>Comparative and population genomic landscape of Phellinus noxius: A hypervariable fungus causing root rot in trees.</title>
        <authorList>
            <person name="Chung C.L."/>
            <person name="Lee T.J."/>
            <person name="Akiba M."/>
            <person name="Lee H.H."/>
            <person name="Kuo T.H."/>
            <person name="Liu D."/>
            <person name="Ke H.M."/>
            <person name="Yokoi T."/>
            <person name="Roa M.B."/>
            <person name="Lu M.J."/>
            <person name="Chang Y.Y."/>
            <person name="Ann P.J."/>
            <person name="Tsai J.N."/>
            <person name="Chen C.Y."/>
            <person name="Tzean S.S."/>
            <person name="Ota Y."/>
            <person name="Hattori T."/>
            <person name="Sahashi N."/>
            <person name="Liou R.F."/>
            <person name="Kikuchi T."/>
            <person name="Tsai I.J."/>
        </authorList>
    </citation>
    <scope>NUCLEOTIDE SEQUENCE [LARGE SCALE GENOMIC DNA]</scope>
    <source>
        <strain evidence="3 4">FFPRI411160</strain>
    </source>
</reference>
<dbReference type="EMBL" id="NBII01000002">
    <property type="protein sequence ID" value="PAV21792.1"/>
    <property type="molecule type" value="Genomic_DNA"/>
</dbReference>
<dbReference type="InParanoid" id="A0A286UQE0"/>
<dbReference type="GO" id="GO:0005634">
    <property type="term" value="C:nucleus"/>
    <property type="evidence" value="ECO:0007669"/>
    <property type="project" value="TreeGrafter"/>
</dbReference>
<feature type="region of interest" description="Disordered" evidence="1">
    <location>
        <begin position="144"/>
        <end position="177"/>
    </location>
</feature>
<evidence type="ECO:0000313" key="4">
    <source>
        <dbReference type="Proteomes" id="UP000217199"/>
    </source>
</evidence>
<feature type="compositionally biased region" description="Acidic residues" evidence="1">
    <location>
        <begin position="493"/>
        <end position="504"/>
    </location>
</feature>
<dbReference type="AlphaFoldDB" id="A0A286UQE0"/>
<evidence type="ECO:0000259" key="2">
    <source>
        <dbReference type="SMART" id="SM00731"/>
    </source>
</evidence>
<dbReference type="PANTHER" id="PTHR23099">
    <property type="entry name" value="TRANSCRIPTIONAL REGULATOR"/>
    <property type="match status" value="1"/>
</dbReference>
<dbReference type="OrthoDB" id="20772at2759"/>
<name>A0A286UQE0_9AGAM</name>
<organism evidence="3 4">
    <name type="scientific">Pyrrhoderma noxium</name>
    <dbReference type="NCBI Taxonomy" id="2282107"/>
    <lineage>
        <taxon>Eukaryota</taxon>
        <taxon>Fungi</taxon>
        <taxon>Dikarya</taxon>
        <taxon>Basidiomycota</taxon>
        <taxon>Agaricomycotina</taxon>
        <taxon>Agaricomycetes</taxon>
        <taxon>Hymenochaetales</taxon>
        <taxon>Hymenochaetaceae</taxon>
        <taxon>Pyrrhoderma</taxon>
    </lineage>
</organism>
<feature type="domain" description="SprT-like" evidence="2">
    <location>
        <begin position="253"/>
        <end position="411"/>
    </location>
</feature>
<feature type="region of interest" description="Disordered" evidence="1">
    <location>
        <begin position="472"/>
        <end position="519"/>
    </location>
</feature>
<evidence type="ECO:0000256" key="1">
    <source>
        <dbReference type="SAM" id="MobiDB-lite"/>
    </source>
</evidence>